<evidence type="ECO:0000313" key="2">
    <source>
        <dbReference type="Proteomes" id="UP001314169"/>
    </source>
</evidence>
<organism evidence="1 2">
    <name type="scientific">Pipistrellus nathusii</name>
    <name type="common">Nathusius' pipistrelle</name>
    <dbReference type="NCBI Taxonomy" id="59473"/>
    <lineage>
        <taxon>Eukaryota</taxon>
        <taxon>Metazoa</taxon>
        <taxon>Chordata</taxon>
        <taxon>Craniata</taxon>
        <taxon>Vertebrata</taxon>
        <taxon>Euteleostomi</taxon>
        <taxon>Mammalia</taxon>
        <taxon>Eutheria</taxon>
        <taxon>Laurasiatheria</taxon>
        <taxon>Chiroptera</taxon>
        <taxon>Yangochiroptera</taxon>
        <taxon>Vespertilionidae</taxon>
        <taxon>Pipistrellus</taxon>
    </lineage>
</organism>
<proteinExistence type="predicted"/>
<reference evidence="1" key="1">
    <citation type="submission" date="2023-12" db="EMBL/GenBank/DDBJ databases">
        <authorList>
            <person name="Brown T."/>
        </authorList>
    </citation>
    <scope>NUCLEOTIDE SEQUENCE</scope>
</reference>
<protein>
    <submittedName>
        <fullName evidence="1">Uncharacterized protein</fullName>
    </submittedName>
</protein>
<dbReference type="EMBL" id="OY882879">
    <property type="protein sequence ID" value="CAK6450624.1"/>
    <property type="molecule type" value="Genomic_DNA"/>
</dbReference>
<sequence>MTGKLFLFSSSPSFPISGLTSCSPSTTFKQTYTLVYPAIACLCPPHFREWGFDACAPEAWAGTQAPFLTLRLRFACSYLPLEPCLLIRNPRDLRSLRCHLQAAACLSSGVSGSTKKTGAQAFQAPKAFHAASQRLLPLNFK</sequence>
<keyword evidence="2" id="KW-1185">Reference proteome</keyword>
<dbReference type="PROSITE" id="PS51257">
    <property type="entry name" value="PROKAR_LIPOPROTEIN"/>
    <property type="match status" value="1"/>
</dbReference>
<dbReference type="Proteomes" id="UP001314169">
    <property type="component" value="Chromosome X"/>
</dbReference>
<accession>A0ABP0ALE5</accession>
<name>A0ABP0ALE5_PIPNA</name>
<gene>
    <name evidence="1" type="ORF">MPIPNATIZW_LOCUS18930</name>
</gene>
<evidence type="ECO:0000313" key="1">
    <source>
        <dbReference type="EMBL" id="CAK6450624.1"/>
    </source>
</evidence>